<proteinExistence type="predicted"/>
<accession>A0A0A2SN81</accession>
<feature type="compositionally biased region" description="Low complexity" evidence="1">
    <location>
        <begin position="53"/>
        <end position="66"/>
    </location>
</feature>
<dbReference type="EMBL" id="JNCF01000095">
    <property type="protein sequence ID" value="KGP62202.1"/>
    <property type="molecule type" value="Genomic_DNA"/>
</dbReference>
<evidence type="ECO:0000313" key="2">
    <source>
        <dbReference type="EMBL" id="KGP62202.1"/>
    </source>
</evidence>
<feature type="region of interest" description="Disordered" evidence="1">
    <location>
        <begin position="45"/>
        <end position="66"/>
    </location>
</feature>
<reference evidence="2 3" key="1">
    <citation type="submission" date="2014-05" db="EMBL/GenBank/DDBJ databases">
        <authorList>
            <person name="Rizzardi K."/>
            <person name="Winiecka-Krusnell J."/>
            <person name="Ramliden M."/>
            <person name="Alm E."/>
            <person name="Andersson S."/>
            <person name="Byfors S."/>
        </authorList>
    </citation>
    <scope>NUCLEOTIDE SEQUENCE [LARGE SCALE GENOMIC DNA]</scope>
    <source>
        <strain evidence="2 3">LEGN</strain>
    </source>
</reference>
<evidence type="ECO:0000256" key="1">
    <source>
        <dbReference type="SAM" id="MobiDB-lite"/>
    </source>
</evidence>
<sequence>MISKTIIEAAKIAGKDAVRTTAATGLALGSYYLLNKIGEHRFFKEGESSTPANNDNITKTNNTNTNSSSFKFNIFDELSEDTEVAMQPSM</sequence>
<keyword evidence="3" id="KW-1185">Reference proteome</keyword>
<dbReference type="AlphaFoldDB" id="A0A0A2SN81"/>
<comment type="caution">
    <text evidence="2">The sequence shown here is derived from an EMBL/GenBank/DDBJ whole genome shotgun (WGS) entry which is preliminary data.</text>
</comment>
<protein>
    <submittedName>
        <fullName evidence="2">Uncharacterized protein</fullName>
    </submittedName>
</protein>
<dbReference type="Proteomes" id="UP000054422">
    <property type="component" value="Unassembled WGS sequence"/>
</dbReference>
<evidence type="ECO:0000313" key="3">
    <source>
        <dbReference type="Proteomes" id="UP000054422"/>
    </source>
</evidence>
<dbReference type="RefSeq" id="WP_035891563.1">
    <property type="nucleotide sequence ID" value="NZ_JNCF01000095.1"/>
</dbReference>
<organism evidence="2 3">
    <name type="scientific">Legionella norrlandica</name>
    <dbReference type="NCBI Taxonomy" id="1498499"/>
    <lineage>
        <taxon>Bacteria</taxon>
        <taxon>Pseudomonadati</taxon>
        <taxon>Pseudomonadota</taxon>
        <taxon>Gammaproteobacteria</taxon>
        <taxon>Legionellales</taxon>
        <taxon>Legionellaceae</taxon>
        <taxon>Legionella</taxon>
    </lineage>
</organism>
<gene>
    <name evidence="2" type="ORF">EP47_13895</name>
</gene>
<dbReference type="STRING" id="1498499.EP47_13895"/>
<name>A0A0A2SN81_9GAMM</name>